<evidence type="ECO:0000313" key="1">
    <source>
        <dbReference type="Proteomes" id="UP000695022"/>
    </source>
</evidence>
<dbReference type="RefSeq" id="XP_014680135.1">
    <property type="nucleotide sequence ID" value="XM_014824649.1"/>
</dbReference>
<reference evidence="2" key="1">
    <citation type="submission" date="2025-08" db="UniProtKB">
        <authorList>
            <consortium name="RefSeq"/>
        </authorList>
    </citation>
    <scope>IDENTIFICATION</scope>
</reference>
<feature type="non-terminal residue" evidence="2">
    <location>
        <position position="111"/>
    </location>
</feature>
<sequence length="111" mass="12057">VTSLISKACQPCLSSISIDWLQFDEDTPPVVQAPNQIRCLFNGSRLVVYGFVPNCTMAMLRARVGGREVSTVVSTSALATTRGLVLHQLTARAVIDDWECGSLHVDGVEHE</sequence>
<dbReference type="Proteomes" id="UP000695022">
    <property type="component" value="Unplaced"/>
</dbReference>
<protein>
    <submittedName>
        <fullName evidence="2">Poly [ADP-ribose] polymerase 4-like</fullName>
    </submittedName>
</protein>
<proteinExistence type="predicted"/>
<evidence type="ECO:0000313" key="2">
    <source>
        <dbReference type="RefSeq" id="XP_014680135.1"/>
    </source>
</evidence>
<name>A0ABM1F6R4_PRICU</name>
<dbReference type="InterPro" id="IPR031273">
    <property type="entry name" value="PARP4"/>
</dbReference>
<accession>A0ABM1F6R4</accession>
<keyword evidence="1" id="KW-1185">Reference proteome</keyword>
<dbReference type="PANTHER" id="PTHR46530:SF1">
    <property type="entry name" value="PROTEIN MONO-ADP-RIBOSYLTRANSFERASE PARP4"/>
    <property type="match status" value="1"/>
</dbReference>
<dbReference type="GeneID" id="106820090"/>
<gene>
    <name evidence="2" type="primary">LOC106820090</name>
</gene>
<feature type="non-terminal residue" evidence="2">
    <location>
        <position position="1"/>
    </location>
</feature>
<organism evidence="1 2">
    <name type="scientific">Priapulus caudatus</name>
    <name type="common">Priapulid worm</name>
    <dbReference type="NCBI Taxonomy" id="37621"/>
    <lineage>
        <taxon>Eukaryota</taxon>
        <taxon>Metazoa</taxon>
        <taxon>Ecdysozoa</taxon>
        <taxon>Scalidophora</taxon>
        <taxon>Priapulida</taxon>
        <taxon>Priapulimorpha</taxon>
        <taxon>Priapulimorphida</taxon>
        <taxon>Priapulidae</taxon>
        <taxon>Priapulus</taxon>
    </lineage>
</organism>
<dbReference type="PANTHER" id="PTHR46530">
    <property type="entry name" value="PROTEIN MONO-ADP-RIBOSYLTRANSFERASE PARP4"/>
    <property type="match status" value="1"/>
</dbReference>